<feature type="compositionally biased region" description="Polar residues" evidence="8">
    <location>
        <begin position="643"/>
        <end position="654"/>
    </location>
</feature>
<dbReference type="InParanoid" id="F0VQQ4"/>
<dbReference type="InterPro" id="IPR036259">
    <property type="entry name" value="MFS_trans_sf"/>
</dbReference>
<reference evidence="10" key="2">
    <citation type="submission" date="2011-03" db="EMBL/GenBank/DDBJ databases">
        <title>Comparative genomics and transcriptomics of Neospora caninum and Toxoplasma gondii.</title>
        <authorList>
            <person name="Reid A.J."/>
            <person name="Sohal A."/>
            <person name="Harris D."/>
            <person name="Quail M."/>
            <person name="Sanders M."/>
            <person name="Berriman M."/>
            <person name="Wastling J.M."/>
            <person name="Pain A."/>
        </authorList>
    </citation>
    <scope>NUCLEOTIDE SEQUENCE</scope>
    <source>
        <strain evidence="10">Liverpool</strain>
    </source>
</reference>
<evidence type="ECO:0000256" key="2">
    <source>
        <dbReference type="ARBA" id="ARBA00006595"/>
    </source>
</evidence>
<dbReference type="OrthoDB" id="331026at2759"/>
<feature type="region of interest" description="Disordered" evidence="8">
    <location>
        <begin position="36"/>
        <end position="81"/>
    </location>
</feature>
<feature type="compositionally biased region" description="Low complexity" evidence="8">
    <location>
        <begin position="543"/>
        <end position="559"/>
    </location>
</feature>
<feature type="region of interest" description="Disordered" evidence="8">
    <location>
        <begin position="485"/>
        <end position="609"/>
    </location>
</feature>
<dbReference type="Proteomes" id="UP000007494">
    <property type="component" value="Chromosome XII"/>
</dbReference>
<evidence type="ECO:0000313" key="11">
    <source>
        <dbReference type="EMBL" id="CEL70799.1"/>
    </source>
</evidence>
<feature type="transmembrane region" description="Helical" evidence="9">
    <location>
        <begin position="236"/>
        <end position="256"/>
    </location>
</feature>
<keyword evidence="3" id="KW-0813">Transport</keyword>
<evidence type="ECO:0000256" key="3">
    <source>
        <dbReference type="ARBA" id="ARBA00022448"/>
    </source>
</evidence>
<feature type="transmembrane region" description="Helical" evidence="9">
    <location>
        <begin position="820"/>
        <end position="844"/>
    </location>
</feature>
<dbReference type="InterPro" id="IPR052599">
    <property type="entry name" value="SLC43A_AATransporter"/>
</dbReference>
<feature type="transmembrane region" description="Helical" evidence="9">
    <location>
        <begin position="856"/>
        <end position="875"/>
    </location>
</feature>
<proteinExistence type="inferred from homology"/>
<evidence type="ECO:0000256" key="7">
    <source>
        <dbReference type="ARBA" id="ARBA00023136"/>
    </source>
</evidence>
<dbReference type="GeneID" id="13445274"/>
<keyword evidence="7 9" id="KW-0472">Membrane</keyword>
<reference evidence="11" key="4">
    <citation type="journal article" date="2015" name="PLoS ONE">
        <title>Comprehensive Evaluation of Toxoplasma gondii VEG and Neospora caninum LIV Genomes with Tachyzoite Stage Transcriptome and Proteome Defines Novel Transcript Features.</title>
        <authorList>
            <person name="Ramaprasad A."/>
            <person name="Mourier T."/>
            <person name="Naeem R."/>
            <person name="Malas T.B."/>
            <person name="Moussa E."/>
            <person name="Panigrahi A."/>
            <person name="Vermont S.J."/>
            <person name="Otto T.D."/>
            <person name="Wastling J."/>
            <person name="Pain A."/>
        </authorList>
    </citation>
    <scope>NUCLEOTIDE SEQUENCE</scope>
    <source>
        <strain evidence="11">Liverpool</strain>
    </source>
</reference>
<comment type="subcellular location">
    <subcellularLocation>
        <location evidence="1">Membrane</location>
        <topology evidence="1">Multi-pass membrane protein</topology>
    </subcellularLocation>
</comment>
<evidence type="ECO:0000313" key="10">
    <source>
        <dbReference type="EMBL" id="CBZ56051.1"/>
    </source>
</evidence>
<feature type="transmembrane region" description="Helical" evidence="9">
    <location>
        <begin position="268"/>
        <end position="287"/>
    </location>
</feature>
<name>F0VQQ4_NEOCL</name>
<dbReference type="RefSeq" id="XP_003886077.1">
    <property type="nucleotide sequence ID" value="XM_003886028.1"/>
</dbReference>
<feature type="compositionally biased region" description="Basic and acidic residues" evidence="8">
    <location>
        <begin position="494"/>
        <end position="533"/>
    </location>
</feature>
<dbReference type="EMBL" id="FR823393">
    <property type="protein sequence ID" value="CBZ56051.1"/>
    <property type="molecule type" value="Genomic_DNA"/>
</dbReference>
<evidence type="ECO:0000256" key="4">
    <source>
        <dbReference type="ARBA" id="ARBA00022692"/>
    </source>
</evidence>
<dbReference type="Gene3D" id="1.20.1250.20">
    <property type="entry name" value="MFS general substrate transporter like domains"/>
    <property type="match status" value="2"/>
</dbReference>
<dbReference type="PANTHER" id="PTHR20772">
    <property type="entry name" value="PROTEIN FMP42"/>
    <property type="match status" value="1"/>
</dbReference>
<reference evidence="12" key="3">
    <citation type="journal article" date="2012" name="PLoS Pathog.">
        <title>Comparative genomics of the apicomplexan parasites Toxoplasma gondii and Neospora caninum: Coccidia differing in host range and transmission strategy.</title>
        <authorList>
            <person name="Reid A.J."/>
            <person name="Vermont S.J."/>
            <person name="Cotton J.A."/>
            <person name="Harris D."/>
            <person name="Hill-Cawthorne G.A."/>
            <person name="Konen-Waisman S."/>
            <person name="Latham S.M."/>
            <person name="Mourier T."/>
            <person name="Norton R."/>
            <person name="Quail M.A."/>
            <person name="Sanders M."/>
            <person name="Shanmugam D."/>
            <person name="Sohal A."/>
            <person name="Wasmuth J.D."/>
            <person name="Brunk B."/>
            <person name="Grigg M.E."/>
            <person name="Howard J.C."/>
            <person name="Parkinson J."/>
            <person name="Roos D.S."/>
            <person name="Trees A.J."/>
            <person name="Berriman M."/>
            <person name="Pain A."/>
            <person name="Wastling J.M."/>
        </authorList>
    </citation>
    <scope>NUCLEOTIDE SEQUENCE [LARGE SCALE GENOMIC DNA]</scope>
    <source>
        <strain evidence="12">Liverpool</strain>
    </source>
</reference>
<evidence type="ECO:0000256" key="9">
    <source>
        <dbReference type="SAM" id="Phobius"/>
    </source>
</evidence>
<feature type="compositionally biased region" description="Basic and acidic residues" evidence="8">
    <location>
        <begin position="563"/>
        <end position="581"/>
    </location>
</feature>
<feature type="region of interest" description="Disordered" evidence="8">
    <location>
        <begin position="622"/>
        <end position="673"/>
    </location>
</feature>
<evidence type="ECO:0000256" key="6">
    <source>
        <dbReference type="ARBA" id="ARBA00022989"/>
    </source>
</evidence>
<feature type="region of interest" description="Disordered" evidence="8">
    <location>
        <begin position="917"/>
        <end position="983"/>
    </location>
</feature>
<accession>F0VQQ4</accession>
<feature type="transmembrane region" description="Helical" evidence="9">
    <location>
        <begin position="293"/>
        <end position="319"/>
    </location>
</feature>
<dbReference type="AlphaFoldDB" id="F0VQQ4"/>
<evidence type="ECO:0000313" key="12">
    <source>
        <dbReference type="Proteomes" id="UP000007494"/>
    </source>
</evidence>
<evidence type="ECO:0000256" key="5">
    <source>
        <dbReference type="ARBA" id="ARBA00022970"/>
    </source>
</evidence>
<feature type="transmembrane region" description="Helical" evidence="9">
    <location>
        <begin position="120"/>
        <end position="138"/>
    </location>
</feature>
<protein>
    <recommendedName>
        <fullName evidence="13">Transmembrane protein</fullName>
    </recommendedName>
</protein>
<feature type="transmembrane region" description="Helical" evidence="9">
    <location>
        <begin position="211"/>
        <end position="230"/>
    </location>
</feature>
<comment type="similarity">
    <text evidence="2">Belongs to the SLC43A transporter (TC 2.A.1.44) family.</text>
</comment>
<keyword evidence="6 9" id="KW-1133">Transmembrane helix</keyword>
<gene>
    <name evidence="11" type="ORF">BN1204_064770</name>
    <name evidence="10" type="ORF">NCLIV_064770</name>
</gene>
<feature type="transmembrane region" description="Helical" evidence="9">
    <location>
        <begin position="182"/>
        <end position="204"/>
    </location>
</feature>
<feature type="transmembrane region" description="Helical" evidence="9">
    <location>
        <begin position="736"/>
        <end position="754"/>
    </location>
</feature>
<dbReference type="eggNOG" id="ENOG502R06F">
    <property type="taxonomic scope" value="Eukaryota"/>
</dbReference>
<feature type="compositionally biased region" description="Basic and acidic residues" evidence="8">
    <location>
        <begin position="930"/>
        <end position="946"/>
    </location>
</feature>
<dbReference type="EMBL" id="LN714487">
    <property type="protein sequence ID" value="CEL70799.1"/>
    <property type="molecule type" value="Genomic_DNA"/>
</dbReference>
<organism evidence="10 12">
    <name type="scientific">Neospora caninum (strain Liverpool)</name>
    <dbReference type="NCBI Taxonomy" id="572307"/>
    <lineage>
        <taxon>Eukaryota</taxon>
        <taxon>Sar</taxon>
        <taxon>Alveolata</taxon>
        <taxon>Apicomplexa</taxon>
        <taxon>Conoidasida</taxon>
        <taxon>Coccidia</taxon>
        <taxon>Eucoccidiorida</taxon>
        <taxon>Eimeriorina</taxon>
        <taxon>Sarcocystidae</taxon>
        <taxon>Neospora</taxon>
    </lineage>
</organism>
<dbReference type="SUPFAM" id="SSF103473">
    <property type="entry name" value="MFS general substrate transporter"/>
    <property type="match status" value="2"/>
</dbReference>
<keyword evidence="4 9" id="KW-0812">Transmembrane</keyword>
<dbReference type="PANTHER" id="PTHR20772:SF2">
    <property type="entry name" value="PROTEIN FMP42"/>
    <property type="match status" value="1"/>
</dbReference>
<evidence type="ECO:0000256" key="8">
    <source>
        <dbReference type="SAM" id="MobiDB-lite"/>
    </source>
</evidence>
<keyword evidence="5" id="KW-0029">Amino-acid transport</keyword>
<evidence type="ECO:0008006" key="13">
    <source>
        <dbReference type="Google" id="ProtNLM"/>
    </source>
</evidence>
<evidence type="ECO:0000256" key="1">
    <source>
        <dbReference type="ARBA" id="ARBA00004141"/>
    </source>
</evidence>
<dbReference type="GO" id="GO:0006865">
    <property type="term" value="P:amino acid transport"/>
    <property type="evidence" value="ECO:0007669"/>
    <property type="project" value="UniProtKB-KW"/>
</dbReference>
<sequence>MGRGTGCAAVAEGKTSESPLDASYNVAVCMPENAAATGLPSPVSGAGSNLQPRSEEESDETAPCPLSLSPGEGDAVPPLLGGSRTPSVIEKSAAGPLERFLAWCCVGCLRKVFSRTRWHYLFFISIYSVLIGPLYLNWAPLRQVLFRSGAYKWECDVNETDPTSLRYIHPDHDTCVQQRLHVGHLFTVCAAADYGFSFFGGLVMDVLGPKIASLLGSSLMLTGWVLISVSTEAIQLLIPGFVFFGLGIDMAFYGTLSVAALFPGHENAVMAVVVAMRALSYMTPVVLDSLTDVLPHLAVMLGFALLGLLPAVLIAIVYAPWKPFPKVTRPAAPTDDPLAAYPSLDLASVSQRRSSLCLYCASCGRQIAPEGEASARADEIGDEESCPAASRARVSEAASMGSPSVCRRGVSVHSGMAPVRCRACRGSESGFPEGGLVGELSADLNDEQRHLEHQLGQFAGRGAAAEGALAAAAVAVRLISGESSLVGPPAVLGESREDREERGRKSFRERVEEGEKRSSVTEMLRRLSSRELGRGAAGGQADVPGAGNANGVAAPHGVVEGAEESREGMGRPETAPGRHDAGSPVHTPTVSHGARPAADGVLGQETDGARSRLSISVRSVEGRVSSVSSGTGAFSPSLAVGSLSKNRSSGTQRGAESRDERWDSVGTGGGMHLQPPSSALSSYTMASAMSLEQAPSLRHYPPTCLGRLCFVRHTLQTHPYVVESLAFIRDFIFSPMYLPIVPYFTIALIRAVYFNDASEDLVPRTLRFLHIVLGFVFVAPPFAGVIADYCGIIVCMLLINTCGTLVIVAAFIAYQADVIFFEYVASFMFMLNMALMTNQVYFFVADTFPQRHLGKLCGFACTIGGVISLCVTAMFEFSVKTEGGFTIMLSLLMGLSVVTYFLIWLLQITAKRARREKTALAGHPQGDSEDTAHDARSDSPKERRDSAMNPADPRSPSGARDANAQPQPRKSLSAAFGLASDAV</sequence>
<keyword evidence="12" id="KW-1185">Reference proteome</keyword>
<feature type="transmembrane region" description="Helical" evidence="9">
    <location>
        <begin position="766"/>
        <end position="786"/>
    </location>
</feature>
<dbReference type="OMA" id="HENAVMA"/>
<feature type="transmembrane region" description="Helical" evidence="9">
    <location>
        <begin position="793"/>
        <end position="814"/>
    </location>
</feature>
<dbReference type="GO" id="GO:0016020">
    <property type="term" value="C:membrane"/>
    <property type="evidence" value="ECO:0007669"/>
    <property type="project" value="UniProtKB-SubCell"/>
</dbReference>
<reference evidence="10" key="1">
    <citation type="submission" date="2011-02" db="EMBL/GenBank/DDBJ databases">
        <authorList>
            <person name="Aslett M."/>
        </authorList>
    </citation>
    <scope>NUCLEOTIDE SEQUENCE</scope>
    <source>
        <strain evidence="10">Liverpool</strain>
    </source>
</reference>
<feature type="transmembrane region" description="Helical" evidence="9">
    <location>
        <begin position="887"/>
        <end position="906"/>
    </location>
</feature>
<dbReference type="VEuPathDB" id="ToxoDB:NCLIV_064770"/>